<feature type="region of interest" description="Disordered" evidence="1">
    <location>
        <begin position="45"/>
        <end position="126"/>
    </location>
</feature>
<feature type="compositionally biased region" description="Polar residues" evidence="1">
    <location>
        <begin position="59"/>
        <end position="91"/>
    </location>
</feature>
<feature type="compositionally biased region" description="Basic and acidic residues" evidence="1">
    <location>
        <begin position="96"/>
        <end position="105"/>
    </location>
</feature>
<dbReference type="AlphaFoldDB" id="A0A8H7W737"/>
<accession>A0A8H7W737</accession>
<protein>
    <submittedName>
        <fullName evidence="2">Uncharacterized protein</fullName>
    </submittedName>
</protein>
<sequence>MLPESHNPGDKTLYLLAKLSKEFDRATASRLLNNIVANVDIRNVPDRINPSSLEGPLANQRSIEPSQRSLSLDQENSGGPPQSVVESSRVSASLVRSERMKRPAPDRGQVGSPPKTPRISKQPEAL</sequence>
<dbReference type="Proteomes" id="UP000664132">
    <property type="component" value="Unassembled WGS sequence"/>
</dbReference>
<organism evidence="2 3">
    <name type="scientific">Cadophora malorum</name>
    <dbReference type="NCBI Taxonomy" id="108018"/>
    <lineage>
        <taxon>Eukaryota</taxon>
        <taxon>Fungi</taxon>
        <taxon>Dikarya</taxon>
        <taxon>Ascomycota</taxon>
        <taxon>Pezizomycotina</taxon>
        <taxon>Leotiomycetes</taxon>
        <taxon>Helotiales</taxon>
        <taxon>Ploettnerulaceae</taxon>
        <taxon>Cadophora</taxon>
    </lineage>
</organism>
<evidence type="ECO:0000256" key="1">
    <source>
        <dbReference type="SAM" id="MobiDB-lite"/>
    </source>
</evidence>
<dbReference type="OrthoDB" id="3565411at2759"/>
<name>A0A8H7W737_9HELO</name>
<keyword evidence="3" id="KW-1185">Reference proteome</keyword>
<comment type="caution">
    <text evidence="2">The sequence shown here is derived from an EMBL/GenBank/DDBJ whole genome shotgun (WGS) entry which is preliminary data.</text>
</comment>
<evidence type="ECO:0000313" key="2">
    <source>
        <dbReference type="EMBL" id="KAG4414748.1"/>
    </source>
</evidence>
<gene>
    <name evidence="2" type="ORF">IFR04_012135</name>
</gene>
<dbReference type="EMBL" id="JAFJYH010000251">
    <property type="protein sequence ID" value="KAG4414748.1"/>
    <property type="molecule type" value="Genomic_DNA"/>
</dbReference>
<proteinExistence type="predicted"/>
<reference evidence="2" key="1">
    <citation type="submission" date="2021-02" db="EMBL/GenBank/DDBJ databases">
        <title>Genome sequence Cadophora malorum strain M34.</title>
        <authorList>
            <person name="Stefanovic E."/>
            <person name="Vu D."/>
            <person name="Scully C."/>
            <person name="Dijksterhuis J."/>
            <person name="Roader J."/>
            <person name="Houbraken J."/>
        </authorList>
    </citation>
    <scope>NUCLEOTIDE SEQUENCE</scope>
    <source>
        <strain evidence="2">M34</strain>
    </source>
</reference>
<evidence type="ECO:0000313" key="3">
    <source>
        <dbReference type="Proteomes" id="UP000664132"/>
    </source>
</evidence>